<feature type="transmembrane region" description="Helical" evidence="1">
    <location>
        <begin position="55"/>
        <end position="74"/>
    </location>
</feature>
<evidence type="ECO:0000313" key="3">
    <source>
        <dbReference type="Proteomes" id="UP001367030"/>
    </source>
</evidence>
<feature type="transmembrane region" description="Helical" evidence="1">
    <location>
        <begin position="86"/>
        <end position="106"/>
    </location>
</feature>
<accession>A0ABU8X5I4</accession>
<evidence type="ECO:0008006" key="4">
    <source>
        <dbReference type="Google" id="ProtNLM"/>
    </source>
</evidence>
<comment type="caution">
    <text evidence="2">The sequence shown here is derived from an EMBL/GenBank/DDBJ whole genome shotgun (WGS) entry which is preliminary data.</text>
</comment>
<evidence type="ECO:0000313" key="2">
    <source>
        <dbReference type="EMBL" id="MEJ8855087.1"/>
    </source>
</evidence>
<keyword evidence="3" id="KW-1185">Reference proteome</keyword>
<keyword evidence="1" id="KW-1133">Transmembrane helix</keyword>
<dbReference type="EMBL" id="JBBKZS010000003">
    <property type="protein sequence ID" value="MEJ8855087.1"/>
    <property type="molecule type" value="Genomic_DNA"/>
</dbReference>
<protein>
    <recommendedName>
        <fullName evidence="4">Major facilitator superfamily (MFS) profile domain-containing protein</fullName>
    </recommendedName>
</protein>
<evidence type="ECO:0000256" key="1">
    <source>
        <dbReference type="SAM" id="Phobius"/>
    </source>
</evidence>
<sequence>MQQLSWADRICSAVLGALFGAIVGLAIAWLVGVYSNTLGAAAGPLCFTCWSSGCAALFGVIGLVFGPAVATVLGHVITGIFEFERLALPLWVVIASLLAAAAWFLWWPG</sequence>
<reference evidence="2 3" key="1">
    <citation type="submission" date="2024-03" db="EMBL/GenBank/DDBJ databases">
        <title>Novel species of the genus Variovorax.</title>
        <authorList>
            <person name="Liu Q."/>
            <person name="Xin Y.-H."/>
        </authorList>
    </citation>
    <scope>NUCLEOTIDE SEQUENCE [LARGE SCALE GENOMIC DNA]</scope>
    <source>
        <strain evidence="2 3">KACC 18901</strain>
    </source>
</reference>
<feature type="transmembrane region" description="Helical" evidence="1">
    <location>
        <begin position="12"/>
        <end position="35"/>
    </location>
</feature>
<gene>
    <name evidence="2" type="ORF">WKW79_10940</name>
</gene>
<keyword evidence="1" id="KW-0812">Transmembrane</keyword>
<proteinExistence type="predicted"/>
<keyword evidence="1" id="KW-0472">Membrane</keyword>
<name>A0ABU8X5I4_9BURK</name>
<dbReference type="RefSeq" id="WP_340335158.1">
    <property type="nucleotide sequence ID" value="NZ_JBBKZS010000003.1"/>
</dbReference>
<dbReference type="Proteomes" id="UP001367030">
    <property type="component" value="Unassembled WGS sequence"/>
</dbReference>
<organism evidence="2 3">
    <name type="scientific">Variovorax robiniae</name>
    <dbReference type="NCBI Taxonomy" id="1836199"/>
    <lineage>
        <taxon>Bacteria</taxon>
        <taxon>Pseudomonadati</taxon>
        <taxon>Pseudomonadota</taxon>
        <taxon>Betaproteobacteria</taxon>
        <taxon>Burkholderiales</taxon>
        <taxon>Comamonadaceae</taxon>
        <taxon>Variovorax</taxon>
    </lineage>
</organism>